<dbReference type="Proteomes" id="UP000193144">
    <property type="component" value="Unassembled WGS sequence"/>
</dbReference>
<organism evidence="1 2">
    <name type="scientific">Clohesyomyces aquaticus</name>
    <dbReference type="NCBI Taxonomy" id="1231657"/>
    <lineage>
        <taxon>Eukaryota</taxon>
        <taxon>Fungi</taxon>
        <taxon>Dikarya</taxon>
        <taxon>Ascomycota</taxon>
        <taxon>Pezizomycotina</taxon>
        <taxon>Dothideomycetes</taxon>
        <taxon>Pleosporomycetidae</taxon>
        <taxon>Pleosporales</taxon>
        <taxon>Lindgomycetaceae</taxon>
        <taxon>Clohesyomyces</taxon>
    </lineage>
</organism>
<dbReference type="OrthoDB" id="1668230at2759"/>
<name>A0A1Y1ZWW0_9PLEO</name>
<protein>
    <submittedName>
        <fullName evidence="1">Uncharacterized protein</fullName>
    </submittedName>
</protein>
<proteinExistence type="predicted"/>
<evidence type="ECO:0000313" key="2">
    <source>
        <dbReference type="Proteomes" id="UP000193144"/>
    </source>
</evidence>
<reference evidence="1 2" key="1">
    <citation type="submission" date="2016-07" db="EMBL/GenBank/DDBJ databases">
        <title>Pervasive Adenine N6-methylation of Active Genes in Fungi.</title>
        <authorList>
            <consortium name="DOE Joint Genome Institute"/>
            <person name="Mondo S.J."/>
            <person name="Dannebaum R.O."/>
            <person name="Kuo R.C."/>
            <person name="Labutti K."/>
            <person name="Haridas S."/>
            <person name="Kuo A."/>
            <person name="Salamov A."/>
            <person name="Ahrendt S.R."/>
            <person name="Lipzen A."/>
            <person name="Sullivan W."/>
            <person name="Andreopoulos W.B."/>
            <person name="Clum A."/>
            <person name="Lindquist E."/>
            <person name="Daum C."/>
            <person name="Ramamoorthy G.K."/>
            <person name="Gryganskyi A."/>
            <person name="Culley D."/>
            <person name="Magnuson J.K."/>
            <person name="James T.Y."/>
            <person name="O'Malley M.A."/>
            <person name="Stajich J.E."/>
            <person name="Spatafora J.W."/>
            <person name="Visel A."/>
            <person name="Grigoriev I.V."/>
        </authorList>
    </citation>
    <scope>NUCLEOTIDE SEQUENCE [LARGE SCALE GENOMIC DNA]</scope>
    <source>
        <strain evidence="1 2">CBS 115471</strain>
    </source>
</reference>
<keyword evidence="2" id="KW-1185">Reference proteome</keyword>
<dbReference type="AlphaFoldDB" id="A0A1Y1ZWW0"/>
<gene>
    <name evidence="1" type="ORF">BCR34DRAFT_479053</name>
</gene>
<accession>A0A1Y1ZWW0</accession>
<comment type="caution">
    <text evidence="1">The sequence shown here is derived from an EMBL/GenBank/DDBJ whole genome shotgun (WGS) entry which is preliminary data.</text>
</comment>
<dbReference type="EMBL" id="MCFA01000030">
    <property type="protein sequence ID" value="ORY14739.1"/>
    <property type="molecule type" value="Genomic_DNA"/>
</dbReference>
<feature type="non-terminal residue" evidence="1">
    <location>
        <position position="1"/>
    </location>
</feature>
<evidence type="ECO:0000313" key="1">
    <source>
        <dbReference type="EMBL" id="ORY14739.1"/>
    </source>
</evidence>
<dbReference type="STRING" id="1231657.A0A1Y1ZWW0"/>
<sequence length="111" mass="12788">FIYLRSVFYSNILCNNVFLNKNLNIKLSNFASLAINNLLPLVCYKTSHKLPSKDILTKTKLFALNSTVYKIITSLKPYKDLPNHKVSAAFFKGRYPNLELISIFRDIIIQC</sequence>